<keyword evidence="1" id="KW-0812">Transmembrane</keyword>
<dbReference type="AlphaFoldDB" id="M5RS64"/>
<evidence type="ECO:0000313" key="2">
    <source>
        <dbReference type="EMBL" id="EMI18222.1"/>
    </source>
</evidence>
<dbReference type="Proteomes" id="UP000011991">
    <property type="component" value="Unassembled WGS sequence"/>
</dbReference>
<accession>M5RS64</accession>
<proteinExistence type="predicted"/>
<reference evidence="2 3" key="1">
    <citation type="journal article" date="2013" name="Mar. Genomics">
        <title>Expression of sulfatases in Rhodopirellula baltica and the diversity of sulfatases in the genus Rhodopirellula.</title>
        <authorList>
            <person name="Wegner C.E."/>
            <person name="Richter-Heitmann T."/>
            <person name="Klindworth A."/>
            <person name="Klockow C."/>
            <person name="Richter M."/>
            <person name="Achstetter T."/>
            <person name="Glockner F.O."/>
            <person name="Harder J."/>
        </authorList>
    </citation>
    <scope>NUCLEOTIDE SEQUENCE [LARGE SCALE GENOMIC DNA]</scope>
    <source>
        <strain evidence="2 3">SM1</strain>
    </source>
</reference>
<organism evidence="2 3">
    <name type="scientific">Rhodopirellula maiorica SM1</name>
    <dbReference type="NCBI Taxonomy" id="1265738"/>
    <lineage>
        <taxon>Bacteria</taxon>
        <taxon>Pseudomonadati</taxon>
        <taxon>Planctomycetota</taxon>
        <taxon>Planctomycetia</taxon>
        <taxon>Pirellulales</taxon>
        <taxon>Pirellulaceae</taxon>
        <taxon>Novipirellula</taxon>
    </lineage>
</organism>
<protein>
    <recommendedName>
        <fullName evidence="4">Transmembrane protein</fullName>
    </recommendedName>
</protein>
<evidence type="ECO:0000313" key="3">
    <source>
        <dbReference type="Proteomes" id="UP000011991"/>
    </source>
</evidence>
<gene>
    <name evidence="2" type="ORF">RMSM_04854</name>
</gene>
<name>M5RS64_9BACT</name>
<keyword evidence="1" id="KW-0472">Membrane</keyword>
<dbReference type="EMBL" id="ANOG01000692">
    <property type="protein sequence ID" value="EMI18222.1"/>
    <property type="molecule type" value="Genomic_DNA"/>
</dbReference>
<keyword evidence="3" id="KW-1185">Reference proteome</keyword>
<keyword evidence="1" id="KW-1133">Transmembrane helix</keyword>
<comment type="caution">
    <text evidence="2">The sequence shown here is derived from an EMBL/GenBank/DDBJ whole genome shotgun (WGS) entry which is preliminary data.</text>
</comment>
<evidence type="ECO:0008006" key="4">
    <source>
        <dbReference type="Google" id="ProtNLM"/>
    </source>
</evidence>
<sequence>MSVQEARVPPIVYLACSFVDGIEVWPLCAISFPQWGVLSLEDELLIGRTAFTFSHAGNGQPQRSSSVVAASAAANRFDHDGRVSSDSFLDGGNFGGSERQKRYPNVVLSMDGQTRTKRLRRRVTILGSRHPSTFRVHGLRLSPFDHAIVTVDDSVWLIDLKCAEGQSPKDWITRLVPGGDPVAIGNLQIQQPAICEVEDDGGIGLGDEPVGRREEAGESMLLSMKESRAEPYTASCVDSSVKPVAVEQVQDERVEDDQVRLPVEDDDELATKITDRLVSIQQQKTQRRRLVVNIAYGTAFLVAFFSITWIVMSLLVPAFVQAG</sequence>
<feature type="transmembrane region" description="Helical" evidence="1">
    <location>
        <begin position="290"/>
        <end position="320"/>
    </location>
</feature>
<dbReference type="PATRIC" id="fig|1265738.3.peg.4877"/>
<evidence type="ECO:0000256" key="1">
    <source>
        <dbReference type="SAM" id="Phobius"/>
    </source>
</evidence>